<gene>
    <name evidence="1" type="ORF">R3P38DRAFT_2959928</name>
</gene>
<evidence type="ECO:0000313" key="2">
    <source>
        <dbReference type="Proteomes" id="UP001362999"/>
    </source>
</evidence>
<dbReference type="EMBL" id="JAWWNJ010000037">
    <property type="protein sequence ID" value="KAK7022198.1"/>
    <property type="molecule type" value="Genomic_DNA"/>
</dbReference>
<dbReference type="Proteomes" id="UP001362999">
    <property type="component" value="Unassembled WGS sequence"/>
</dbReference>
<sequence>MSSVPLPDEIISEILAPTLKISDELFSDTSEVSPFATRSGESTSTCLVVCKAWLRVATPLLYNTVPLRSKAQAKALSVALSGNKELGQFIKKLRVEGGYGQPMYTILQYAPNITDILLSLQLYSADNTTGLCKGLKLISPTRLILWNGRSIFREPDNKMILQLVNTLCQCIPEWNRLCIFGCPFHSPTARALKLVLPIAEAKRLRTLVLPRPLAVPWAYEKLKGCPLEVIQVKFREDLWIGENELSYEKNSVIMALVRYMDGRPHGRREVAVTPIILPSLNPSFVPLANVPHGIKDKILGLVLYFAMPDEEAMHAPAAEFSTNGEISPRLSLLLVSKTFHRLALPHYYAHVTITHFIDAACFISILAKYPSVGPGVRSLTFCSIYPEYDYPELENAPDGEDWASIMLAQTTGLLRFGGGGPDAPGHAVGNFEQFGMRRTSVYSYWNFPAPFSPPRTSICWEAFERLAKFAGSTLLEFSAPLRAEKPVSATIINEFPMLQKLNWTSEVTFDDSECPSVDALANMNELWVTKASSSFLSLLTQMKLHSLRRLVYLTSECPNSFLEVHGAKLAELVICVNQADTLKSKIYTLCPNLSSISIYGSTLYPVQIVQDICPREMVKSLRKIILDLDGFGSDKNTISAWDTFFRKFMYQRDFNPGELQVKWFSWPTNERDIKKSEWVRWAEVLARGGLTVTDKAGTKWKPRLR</sequence>
<organism evidence="1 2">
    <name type="scientific">Favolaschia claudopus</name>
    <dbReference type="NCBI Taxonomy" id="2862362"/>
    <lineage>
        <taxon>Eukaryota</taxon>
        <taxon>Fungi</taxon>
        <taxon>Dikarya</taxon>
        <taxon>Basidiomycota</taxon>
        <taxon>Agaricomycotina</taxon>
        <taxon>Agaricomycetes</taxon>
        <taxon>Agaricomycetidae</taxon>
        <taxon>Agaricales</taxon>
        <taxon>Marasmiineae</taxon>
        <taxon>Mycenaceae</taxon>
        <taxon>Favolaschia</taxon>
    </lineage>
</organism>
<dbReference type="AlphaFoldDB" id="A0AAW0B7N1"/>
<proteinExistence type="predicted"/>
<protein>
    <submittedName>
        <fullName evidence="1">F-box domain-containing protein</fullName>
    </submittedName>
</protein>
<reference evidence="1 2" key="1">
    <citation type="journal article" date="2024" name="J Genomics">
        <title>Draft genome sequencing and assembly of Favolaschia claudopus CIRM-BRFM 2984 isolated from oak limbs.</title>
        <authorList>
            <person name="Navarro D."/>
            <person name="Drula E."/>
            <person name="Chaduli D."/>
            <person name="Cazenave R."/>
            <person name="Ahrendt S."/>
            <person name="Wang J."/>
            <person name="Lipzen A."/>
            <person name="Daum C."/>
            <person name="Barry K."/>
            <person name="Grigoriev I.V."/>
            <person name="Favel A."/>
            <person name="Rosso M.N."/>
            <person name="Martin F."/>
        </authorList>
    </citation>
    <scope>NUCLEOTIDE SEQUENCE [LARGE SCALE GENOMIC DNA]</scope>
    <source>
        <strain evidence="1 2">CIRM-BRFM 2984</strain>
    </source>
</reference>
<comment type="caution">
    <text evidence="1">The sequence shown here is derived from an EMBL/GenBank/DDBJ whole genome shotgun (WGS) entry which is preliminary data.</text>
</comment>
<evidence type="ECO:0000313" key="1">
    <source>
        <dbReference type="EMBL" id="KAK7022198.1"/>
    </source>
</evidence>
<accession>A0AAW0B7N1</accession>
<keyword evidence="2" id="KW-1185">Reference proteome</keyword>
<name>A0AAW0B7N1_9AGAR</name>